<dbReference type="GO" id="GO:0016538">
    <property type="term" value="F:cyclin-dependent protein serine/threonine kinase regulator activity"/>
    <property type="evidence" value="ECO:0007669"/>
    <property type="project" value="InterPro"/>
</dbReference>
<dbReference type="PANTHER" id="PTHR10026">
    <property type="entry name" value="CYCLIN"/>
    <property type="match status" value="1"/>
</dbReference>
<dbReference type="AlphaFoldDB" id="C1C3A5"/>
<dbReference type="CDD" id="cd20534">
    <property type="entry name" value="CYCLIN_CCNM_CCNQ_rpt1"/>
    <property type="match status" value="1"/>
</dbReference>
<feature type="domain" description="Cyclin N-terminal" evidence="2">
    <location>
        <begin position="18"/>
        <end position="131"/>
    </location>
</feature>
<evidence type="ECO:0000313" key="3">
    <source>
        <dbReference type="EMBL" id="ACO15758.1"/>
    </source>
</evidence>
<dbReference type="PIRSF" id="PIRSF028758">
    <property type="entry name" value="Cyclin, C/H/G types"/>
    <property type="match status" value="1"/>
</dbReference>
<organism evidence="3">
    <name type="scientific">Caligus clemensi</name>
    <name type="common">Sea louse</name>
    <dbReference type="NCBI Taxonomy" id="344056"/>
    <lineage>
        <taxon>Eukaryota</taxon>
        <taxon>Metazoa</taxon>
        <taxon>Ecdysozoa</taxon>
        <taxon>Arthropoda</taxon>
        <taxon>Crustacea</taxon>
        <taxon>Multicrustacea</taxon>
        <taxon>Hexanauplia</taxon>
        <taxon>Copepoda</taxon>
        <taxon>Siphonostomatoida</taxon>
        <taxon>Caligidae</taxon>
        <taxon>Caligus</taxon>
    </lineage>
</organism>
<dbReference type="InterPro" id="IPR048053">
    <property type="entry name" value="Cyclin-Q_second_cyclin_box"/>
</dbReference>
<dbReference type="SUPFAM" id="SSF47954">
    <property type="entry name" value="Cyclin-like"/>
    <property type="match status" value="2"/>
</dbReference>
<dbReference type="EMBL" id="BT081334">
    <property type="protein sequence ID" value="ACO15758.1"/>
    <property type="molecule type" value="mRNA"/>
</dbReference>
<keyword evidence="1" id="KW-0195">Cyclin</keyword>
<sequence length="251" mass="28962">MPLDPPSNPHLDYSKSRHSYVVAHFILECSRKLELDVLSTGTAAMLFHSFQRKSFNSEAYDPYLIAGACLCLSGKESTAKVTLRDVVNVVYATVHTGENEDTPEQGSEYFAHKDAFVEAEMLLLRVVDFRIKFPHPHQYLLQYLKTLKEWLSPQTWNNIPIATSAWKFIQDFYHDPFLLDSQGPPVALAVIHLTLKIYSVEVDYFKKEEDWMRILYGKADMREIDEITSQILKVYEDEDKLLSPLVIKDKV</sequence>
<evidence type="ECO:0000256" key="1">
    <source>
        <dbReference type="ARBA" id="ARBA00023127"/>
    </source>
</evidence>
<dbReference type="Gene3D" id="1.10.472.10">
    <property type="entry name" value="Cyclin-like"/>
    <property type="match status" value="2"/>
</dbReference>
<dbReference type="GO" id="GO:0006357">
    <property type="term" value="P:regulation of transcription by RNA polymerase II"/>
    <property type="evidence" value="ECO:0007669"/>
    <property type="project" value="InterPro"/>
</dbReference>
<dbReference type="CDD" id="cd20535">
    <property type="entry name" value="CYCLIN_CCNM_CCNQ_rpt2"/>
    <property type="match status" value="1"/>
</dbReference>
<dbReference type="InterPro" id="IPR043198">
    <property type="entry name" value="Cyclin/Ssn8"/>
</dbReference>
<proteinExistence type="evidence at transcript level"/>
<dbReference type="InterPro" id="IPR006671">
    <property type="entry name" value="Cyclin_N"/>
</dbReference>
<protein>
    <submittedName>
        <fullName evidence="3">Cyclin-related protein FAM58A</fullName>
    </submittedName>
</protein>
<dbReference type="InterPro" id="IPR036915">
    <property type="entry name" value="Cyclin-like_sf"/>
</dbReference>
<name>C1C3A5_CALCM</name>
<reference evidence="3" key="1">
    <citation type="submission" date="2009-03" db="EMBL/GenBank/DDBJ databases">
        <title>Caligus clemensi ESTs and full-length cDNAs.</title>
        <authorList>
            <person name="Yasuike M."/>
            <person name="von Schalburg K."/>
            <person name="Cooper G."/>
            <person name="Leong J."/>
            <person name="Jones S.R.M."/>
            <person name="Koop B.F."/>
        </authorList>
    </citation>
    <scope>NUCLEOTIDE SEQUENCE</scope>
    <source>
        <tissue evidence="3">Whole</tissue>
    </source>
</reference>
<accession>C1C3A5</accession>
<dbReference type="Pfam" id="PF00134">
    <property type="entry name" value="Cyclin_N"/>
    <property type="match status" value="1"/>
</dbReference>
<dbReference type="InterPro" id="IPR048055">
    <property type="entry name" value="Cyclin-Q_first_cyclin_box"/>
</dbReference>
<gene>
    <name evidence="3" type="primary">FA58A</name>
</gene>
<evidence type="ECO:0000259" key="2">
    <source>
        <dbReference type="Pfam" id="PF00134"/>
    </source>
</evidence>